<protein>
    <submittedName>
        <fullName evidence="1">Uncharacterized protein</fullName>
    </submittedName>
</protein>
<sequence>MKLIKCKGVNALYNYYYYMNYCYRAAQKLYPKIYHEVYPYVVVKCEKEDTEYNMEMNPFPREEKIEKMVDEIYEDYTKNCKHRSDEEEYEDDEQYRQRRYRRRRFTRDLIRILLIEELLGRRGFRRRRRKRFDDYNYYPYY</sequence>
<keyword evidence="2" id="KW-1185">Reference proteome</keyword>
<name>A0A1M6LAB5_9FIRM</name>
<dbReference type="STRING" id="1123349.SAMN02744037_00589"/>
<accession>A0A1M6LAB5</accession>
<gene>
    <name evidence="1" type="ORF">SAMN02744037_00589</name>
</gene>
<evidence type="ECO:0000313" key="1">
    <source>
        <dbReference type="EMBL" id="SHJ68079.1"/>
    </source>
</evidence>
<dbReference type="AlphaFoldDB" id="A0A1M6LAB5"/>
<evidence type="ECO:0000313" key="2">
    <source>
        <dbReference type="Proteomes" id="UP000242497"/>
    </source>
</evidence>
<organism evidence="1 2">
    <name type="scientific">Tepidibacter formicigenes DSM 15518</name>
    <dbReference type="NCBI Taxonomy" id="1123349"/>
    <lineage>
        <taxon>Bacteria</taxon>
        <taxon>Bacillati</taxon>
        <taxon>Bacillota</taxon>
        <taxon>Clostridia</taxon>
        <taxon>Peptostreptococcales</taxon>
        <taxon>Peptostreptococcaceae</taxon>
        <taxon>Tepidibacter</taxon>
    </lineage>
</organism>
<proteinExistence type="predicted"/>
<dbReference type="EMBL" id="FRAE01000010">
    <property type="protein sequence ID" value="SHJ68079.1"/>
    <property type="molecule type" value="Genomic_DNA"/>
</dbReference>
<reference evidence="2" key="1">
    <citation type="submission" date="2016-11" db="EMBL/GenBank/DDBJ databases">
        <authorList>
            <person name="Varghese N."/>
            <person name="Submissions S."/>
        </authorList>
    </citation>
    <scope>NUCLEOTIDE SEQUENCE [LARGE SCALE GENOMIC DNA]</scope>
    <source>
        <strain evidence="2">DSM 15518</strain>
    </source>
</reference>
<dbReference type="Proteomes" id="UP000242497">
    <property type="component" value="Unassembled WGS sequence"/>
</dbReference>